<comment type="caution">
    <text evidence="1">The sequence shown here is derived from an EMBL/GenBank/DDBJ whole genome shotgun (WGS) entry which is preliminary data.</text>
</comment>
<accession>A0A6A4SZZ0</accession>
<organism evidence="1 2">
    <name type="scientific">Scophthalmus maximus</name>
    <name type="common">Turbot</name>
    <name type="synonym">Psetta maxima</name>
    <dbReference type="NCBI Taxonomy" id="52904"/>
    <lineage>
        <taxon>Eukaryota</taxon>
        <taxon>Metazoa</taxon>
        <taxon>Chordata</taxon>
        <taxon>Craniata</taxon>
        <taxon>Vertebrata</taxon>
        <taxon>Euteleostomi</taxon>
        <taxon>Actinopterygii</taxon>
        <taxon>Neopterygii</taxon>
        <taxon>Teleostei</taxon>
        <taxon>Neoteleostei</taxon>
        <taxon>Acanthomorphata</taxon>
        <taxon>Carangaria</taxon>
        <taxon>Pleuronectiformes</taxon>
        <taxon>Pleuronectoidei</taxon>
        <taxon>Scophthalmidae</taxon>
        <taxon>Scophthalmus</taxon>
    </lineage>
</organism>
<reference evidence="1 2" key="1">
    <citation type="submission" date="2019-06" db="EMBL/GenBank/DDBJ databases">
        <title>Draft genomes of female and male turbot (Scophthalmus maximus).</title>
        <authorList>
            <person name="Xu H."/>
            <person name="Xu X.-W."/>
            <person name="Shao C."/>
            <person name="Chen S."/>
        </authorList>
    </citation>
    <scope>NUCLEOTIDE SEQUENCE [LARGE SCALE GENOMIC DNA]</scope>
    <source>
        <strain evidence="1">Ysfricsl-2016a</strain>
        <tissue evidence="1">Blood</tissue>
    </source>
</reference>
<protein>
    <submittedName>
        <fullName evidence="1">Uncharacterized protein</fullName>
    </submittedName>
</protein>
<sequence length="80" mass="8789">MDPERPSDGTEQLTSLIYCLDQGSLVAQALVSLCCCMDIFLKEEVKDMSTLSPGNSLSSRVALNYVTWLNNEPSAWTTSL</sequence>
<proteinExistence type="predicted"/>
<dbReference type="AlphaFoldDB" id="A0A6A4SZZ0"/>
<dbReference type="EMBL" id="VEVO01000011">
    <property type="protein sequence ID" value="KAF0035552.1"/>
    <property type="molecule type" value="Genomic_DNA"/>
</dbReference>
<evidence type="ECO:0000313" key="2">
    <source>
        <dbReference type="Proteomes" id="UP000438429"/>
    </source>
</evidence>
<name>A0A6A4SZZ0_SCOMX</name>
<gene>
    <name evidence="1" type="ORF">F2P81_013310</name>
</gene>
<evidence type="ECO:0000313" key="1">
    <source>
        <dbReference type="EMBL" id="KAF0035552.1"/>
    </source>
</evidence>
<dbReference type="Proteomes" id="UP000438429">
    <property type="component" value="Unassembled WGS sequence"/>
</dbReference>